<dbReference type="Proteomes" id="UP000008983">
    <property type="component" value="Unassembled WGS sequence"/>
</dbReference>
<dbReference type="SUPFAM" id="SSF51735">
    <property type="entry name" value="NAD(P)-binding Rossmann-fold domains"/>
    <property type="match status" value="1"/>
</dbReference>
<dbReference type="Pfam" id="PF16884">
    <property type="entry name" value="ADH_N_2"/>
    <property type="match status" value="1"/>
</dbReference>
<keyword evidence="1" id="KW-0560">Oxidoreductase</keyword>
<dbReference type="InParanoid" id="G0QMB5"/>
<protein>
    <recommendedName>
        <fullName evidence="2">Enoyl reductase (ER) domain-containing protein</fullName>
    </recommendedName>
</protein>
<dbReference type="STRING" id="857967.G0QMB5"/>
<dbReference type="InterPro" id="IPR020843">
    <property type="entry name" value="ER"/>
</dbReference>
<keyword evidence="4" id="KW-1185">Reference proteome</keyword>
<proteinExistence type="predicted"/>
<dbReference type="Gene3D" id="3.40.50.720">
    <property type="entry name" value="NAD(P)-binding Rossmann-like Domain"/>
    <property type="match status" value="1"/>
</dbReference>
<dbReference type="PANTHER" id="PTHR43205">
    <property type="entry name" value="PROSTAGLANDIN REDUCTASE"/>
    <property type="match status" value="1"/>
</dbReference>
<evidence type="ECO:0000313" key="3">
    <source>
        <dbReference type="EMBL" id="EGR33637.1"/>
    </source>
</evidence>
<dbReference type="InterPro" id="IPR011032">
    <property type="entry name" value="GroES-like_sf"/>
</dbReference>
<dbReference type="InterPro" id="IPR013149">
    <property type="entry name" value="ADH-like_C"/>
</dbReference>
<dbReference type="EMBL" id="GL983414">
    <property type="protein sequence ID" value="EGR33637.1"/>
    <property type="molecule type" value="Genomic_DNA"/>
</dbReference>
<dbReference type="FunFam" id="3.40.50.720:FF:000121">
    <property type="entry name" value="Prostaglandin reductase 2"/>
    <property type="match status" value="1"/>
</dbReference>
<dbReference type="GO" id="GO:0016628">
    <property type="term" value="F:oxidoreductase activity, acting on the CH-CH group of donors, NAD or NADP as acceptor"/>
    <property type="evidence" value="ECO:0007669"/>
    <property type="project" value="InterPro"/>
</dbReference>
<sequence length="347" mass="39109">MKNKILILQNRPTTEFPQKIDNIFTQIIQDIPTKLNQNEFLLKVYYLSIDPVMHVWLSGAPSYLPPLKKGETIHSYGVGEVILSENDNWKIGDKCLANTGAQEYCLMDAQRQQFVFRIPRKTSVEKCAFYLSFYNNWFVAYSGIKMVGQIKQKDTVLVSSAAGATGIVCVQLAKVLGAKRVIGITGSEEKVKFLKEKLGVDEVINYKKGDFFRELRKACPEGVDVYFDNVGEKMLDDVLKCMNLYGRVALCGATSNYQDHKNRRGVYNLSLCVSKRIIVQGVLASDAIPVFEEVQKFFQKNIENGNIKQIDHYFYGVENVSQAMQYCFMGKNIGKVLVNVNGGGAKL</sequence>
<dbReference type="SUPFAM" id="SSF50129">
    <property type="entry name" value="GroES-like"/>
    <property type="match status" value="1"/>
</dbReference>
<organism evidence="3 4">
    <name type="scientific">Ichthyophthirius multifiliis</name>
    <name type="common">White spot disease agent</name>
    <name type="synonym">Ich</name>
    <dbReference type="NCBI Taxonomy" id="5932"/>
    <lineage>
        <taxon>Eukaryota</taxon>
        <taxon>Sar</taxon>
        <taxon>Alveolata</taxon>
        <taxon>Ciliophora</taxon>
        <taxon>Intramacronucleata</taxon>
        <taxon>Oligohymenophorea</taxon>
        <taxon>Hymenostomatida</taxon>
        <taxon>Ophryoglenina</taxon>
        <taxon>Ichthyophthirius</taxon>
    </lineage>
</organism>
<dbReference type="RefSeq" id="XP_004037623.1">
    <property type="nucleotide sequence ID" value="XM_004037575.1"/>
</dbReference>
<dbReference type="Pfam" id="PF00107">
    <property type="entry name" value="ADH_zinc_N"/>
    <property type="match status" value="1"/>
</dbReference>
<dbReference type="InterPro" id="IPR041694">
    <property type="entry name" value="ADH_N_2"/>
</dbReference>
<evidence type="ECO:0000313" key="4">
    <source>
        <dbReference type="Proteomes" id="UP000008983"/>
    </source>
</evidence>
<dbReference type="GeneID" id="14909827"/>
<dbReference type="AlphaFoldDB" id="G0QMB5"/>
<dbReference type="eggNOG" id="KOG1196">
    <property type="taxonomic scope" value="Eukaryota"/>
</dbReference>
<feature type="domain" description="Enoyl reductase (ER)" evidence="2">
    <location>
        <begin position="18"/>
        <end position="338"/>
    </location>
</feature>
<name>G0QMB5_ICHMU</name>
<dbReference type="OMA" id="DKVMGMT"/>
<dbReference type="PANTHER" id="PTHR43205:SF42">
    <property type="entry name" value="ALCOHOL DEHYDROGENASE, ZINC-CONTAINING (AFU_ORTHOLOGUE AFUA_7G04530)"/>
    <property type="match status" value="1"/>
</dbReference>
<dbReference type="InterPro" id="IPR036291">
    <property type="entry name" value="NAD(P)-bd_dom_sf"/>
</dbReference>
<dbReference type="Gene3D" id="3.90.180.10">
    <property type="entry name" value="Medium-chain alcohol dehydrogenases, catalytic domain"/>
    <property type="match status" value="1"/>
</dbReference>
<dbReference type="SMART" id="SM00829">
    <property type="entry name" value="PKS_ER"/>
    <property type="match status" value="1"/>
</dbReference>
<accession>G0QMB5</accession>
<gene>
    <name evidence="3" type="ORF">IMG5_047460</name>
</gene>
<reference evidence="3 4" key="1">
    <citation type="submission" date="2011-07" db="EMBL/GenBank/DDBJ databases">
        <authorList>
            <person name="Coyne R."/>
            <person name="Brami D."/>
            <person name="Johnson J."/>
            <person name="Hostetler J."/>
            <person name="Hannick L."/>
            <person name="Clark T."/>
            <person name="Cassidy-Hanley D."/>
            <person name="Inman J."/>
        </authorList>
    </citation>
    <scope>NUCLEOTIDE SEQUENCE [LARGE SCALE GENOMIC DNA]</scope>
    <source>
        <strain evidence="3 4">G5</strain>
    </source>
</reference>
<dbReference type="CDD" id="cd05288">
    <property type="entry name" value="PGDH"/>
    <property type="match status" value="1"/>
</dbReference>
<dbReference type="OrthoDB" id="809632at2759"/>
<evidence type="ECO:0000259" key="2">
    <source>
        <dbReference type="SMART" id="SM00829"/>
    </source>
</evidence>
<evidence type="ECO:0000256" key="1">
    <source>
        <dbReference type="ARBA" id="ARBA00023002"/>
    </source>
</evidence>
<dbReference type="InterPro" id="IPR045010">
    <property type="entry name" value="MDR_fam"/>
</dbReference>